<dbReference type="EMBL" id="JBHSJB010000003">
    <property type="protein sequence ID" value="MFC5052259.1"/>
    <property type="molecule type" value="Genomic_DNA"/>
</dbReference>
<dbReference type="Proteomes" id="UP001595833">
    <property type="component" value="Unassembled WGS sequence"/>
</dbReference>
<organism evidence="1 2">
    <name type="scientific">Saccharothrix xinjiangensis</name>
    <dbReference type="NCBI Taxonomy" id="204798"/>
    <lineage>
        <taxon>Bacteria</taxon>
        <taxon>Bacillati</taxon>
        <taxon>Actinomycetota</taxon>
        <taxon>Actinomycetes</taxon>
        <taxon>Pseudonocardiales</taxon>
        <taxon>Pseudonocardiaceae</taxon>
        <taxon>Saccharothrix</taxon>
    </lineage>
</organism>
<evidence type="ECO:0000313" key="1">
    <source>
        <dbReference type="EMBL" id="MFC5052259.1"/>
    </source>
</evidence>
<name>A0ABV9XSV0_9PSEU</name>
<dbReference type="RefSeq" id="WP_344034759.1">
    <property type="nucleotide sequence ID" value="NZ_BAAAKE010000002.1"/>
</dbReference>
<comment type="caution">
    <text evidence="1">The sequence shown here is derived from an EMBL/GenBank/DDBJ whole genome shotgun (WGS) entry which is preliminary data.</text>
</comment>
<reference evidence="2" key="1">
    <citation type="journal article" date="2019" name="Int. J. Syst. Evol. Microbiol.">
        <title>The Global Catalogue of Microorganisms (GCM) 10K type strain sequencing project: providing services to taxonomists for standard genome sequencing and annotation.</title>
        <authorList>
            <consortium name="The Broad Institute Genomics Platform"/>
            <consortium name="The Broad Institute Genome Sequencing Center for Infectious Disease"/>
            <person name="Wu L."/>
            <person name="Ma J."/>
        </authorList>
    </citation>
    <scope>NUCLEOTIDE SEQUENCE [LARGE SCALE GENOMIC DNA]</scope>
    <source>
        <strain evidence="2">KCTC 12848</strain>
    </source>
</reference>
<gene>
    <name evidence="1" type="ORF">ACFPFM_00670</name>
</gene>
<evidence type="ECO:0000313" key="2">
    <source>
        <dbReference type="Proteomes" id="UP001595833"/>
    </source>
</evidence>
<dbReference type="SUPFAM" id="SSF48452">
    <property type="entry name" value="TPR-like"/>
    <property type="match status" value="1"/>
</dbReference>
<protein>
    <recommendedName>
        <fullName evidence="3">Tetratricopeptide repeat protein</fullName>
    </recommendedName>
</protein>
<dbReference type="InterPro" id="IPR011990">
    <property type="entry name" value="TPR-like_helical_dom_sf"/>
</dbReference>
<sequence>MNPDKGAAERQFVEAYHMPEGMPRHEALERAARAADAVDHLPLGVSCRIALIRSAYDLGRYDLMLAPFAWCGTAEQRDPTAFDEWELHSFDWAHKWIVSGLVADPRFTLAQINSFVDQLASRYQRLGYSMQPVHGARTELASHVGDDAAYREHFARYLATERGPMSDCEACVVEEQAGHLIRQGRHAEAVAHAERQLERDTGCATQPQGILTTLAPAFVSLGDLERARQAHVVAHRLVRDDLVSGYLDDHLVFCATTGNVRRGVDLLRGHLHRVHHSTSPSRAMHFAAGAALLLSRAPEHEEFAVPRDGGAEVLTTPGLRALLEERALEIADRFDRRNGSDAVSGRIRETLAMPDSTPVELVVPVSGPPVSAPVDEEPVELGDPVELARRMCDAFDRGEFTTGMRLLRSLPPDLDPLLPESLGALVAARRAIVSGHLRPKEEVLVELDAAVDRLVACGEHDLANRYRARSAGLRAEEGGVEVARACLAEADAAGTPYTRVLTRLLLADLLVELDEDELDDDGFDESELDEAGFDEEEFDRVTEDRDLDEADGGPGALVAEALELALERVPELVLRARCDRAQHLAASGGLGEAQDEVTAVLAEDPPSSVRFDALRLLLKIQTVRGDEAALATGTRFVEAFGAPRGPWTAEAHRQRVASIQRLDLEGEHLVELRDAVAAGHELGVPDDVAKACYALAGGYLKSGRFVEAAEALEEAVRAVDTGEVDPDVVVPIRYRLGQVCARLDESESARRHLEAALGLVQPDEPGRRAMVLDQLAGVLRRLDRGPEAASAYQGAATAWQEVSEFAEAAGSLVESAAALPDEESGECAATLTAAETLLPRVEDPDHRTHLTARIAAIRAFLHSQAGEHAGAIEQNGVAEELAARLGDVDWQTFLVVRGARFLLQSGDPANAESEVRRAGALVTDDTPPPILGDAAAVLEESLRAQSKPTAADPLLRALHTRLDA</sequence>
<keyword evidence="2" id="KW-1185">Reference proteome</keyword>
<evidence type="ECO:0008006" key="3">
    <source>
        <dbReference type="Google" id="ProtNLM"/>
    </source>
</evidence>
<dbReference type="Gene3D" id="1.25.40.10">
    <property type="entry name" value="Tetratricopeptide repeat domain"/>
    <property type="match status" value="1"/>
</dbReference>
<accession>A0ABV9XSV0</accession>
<proteinExistence type="predicted"/>